<evidence type="ECO:0000259" key="9">
    <source>
        <dbReference type="Pfam" id="PF02878"/>
    </source>
</evidence>
<keyword evidence="3" id="KW-0597">Phosphoprotein</keyword>
<evidence type="ECO:0000313" key="13">
    <source>
        <dbReference type="Proteomes" id="UP001500034"/>
    </source>
</evidence>
<dbReference type="PANTHER" id="PTHR45745">
    <property type="entry name" value="PHOSPHOMANNOMUTASE 45A"/>
    <property type="match status" value="1"/>
</dbReference>
<gene>
    <name evidence="12" type="ORF">GCM10022384_58990</name>
</gene>
<evidence type="ECO:0000256" key="4">
    <source>
        <dbReference type="ARBA" id="ARBA00022723"/>
    </source>
</evidence>
<dbReference type="InterPro" id="IPR005845">
    <property type="entry name" value="A-D-PHexomutase_a/b/a-II"/>
</dbReference>
<dbReference type="PANTHER" id="PTHR45745:SF1">
    <property type="entry name" value="PHOSPHOGLUCOMUTASE 2B-RELATED"/>
    <property type="match status" value="1"/>
</dbReference>
<feature type="region of interest" description="Disordered" evidence="7">
    <location>
        <begin position="1"/>
        <end position="102"/>
    </location>
</feature>
<evidence type="ECO:0000256" key="5">
    <source>
        <dbReference type="ARBA" id="ARBA00022842"/>
    </source>
</evidence>
<reference evidence="13" key="1">
    <citation type="journal article" date="2019" name="Int. J. Syst. Evol. Microbiol.">
        <title>The Global Catalogue of Microorganisms (GCM) 10K type strain sequencing project: providing services to taxonomists for standard genome sequencing and annotation.</title>
        <authorList>
            <consortium name="The Broad Institute Genomics Platform"/>
            <consortium name="The Broad Institute Genome Sequencing Center for Infectious Disease"/>
            <person name="Wu L."/>
            <person name="Ma J."/>
        </authorList>
    </citation>
    <scope>NUCLEOTIDE SEQUENCE [LARGE SCALE GENOMIC DNA]</scope>
    <source>
        <strain evidence="13">JCM 17027</strain>
    </source>
</reference>
<dbReference type="InterPro" id="IPR016066">
    <property type="entry name" value="A-D-PHexomutase_CS"/>
</dbReference>
<feature type="domain" description="Alpha-D-phosphohexomutase alpha/beta/alpha" evidence="9">
    <location>
        <begin position="147"/>
        <end position="287"/>
    </location>
</feature>
<keyword evidence="5" id="KW-0460">Magnesium</keyword>
<dbReference type="InterPro" id="IPR005846">
    <property type="entry name" value="A-D-PHexomutase_a/b/a-III"/>
</dbReference>
<organism evidence="12 13">
    <name type="scientific">Streptomyces marokkonensis</name>
    <dbReference type="NCBI Taxonomy" id="324855"/>
    <lineage>
        <taxon>Bacteria</taxon>
        <taxon>Bacillati</taxon>
        <taxon>Actinomycetota</taxon>
        <taxon>Actinomycetes</taxon>
        <taxon>Kitasatosporales</taxon>
        <taxon>Streptomycetaceae</taxon>
        <taxon>Streptomyces</taxon>
    </lineage>
</organism>
<dbReference type="Gene3D" id="3.40.120.10">
    <property type="entry name" value="Alpha-D-Glucose-1,6-Bisphosphate, subunit A, domain 3"/>
    <property type="match status" value="3"/>
</dbReference>
<keyword evidence="4" id="KW-0479">Metal-binding</keyword>
<dbReference type="InterPro" id="IPR005843">
    <property type="entry name" value="A-D-PHexomutase_C"/>
</dbReference>
<name>A0ABP7RZW8_9ACTN</name>
<dbReference type="SUPFAM" id="SSF53738">
    <property type="entry name" value="Phosphoglucomutase, first 3 domains"/>
    <property type="match status" value="3"/>
</dbReference>
<dbReference type="PROSITE" id="PS00710">
    <property type="entry name" value="PGM_PMM"/>
    <property type="match status" value="1"/>
</dbReference>
<evidence type="ECO:0000256" key="2">
    <source>
        <dbReference type="ARBA" id="ARBA00010231"/>
    </source>
</evidence>
<proteinExistence type="inferred from homology"/>
<evidence type="ECO:0000256" key="3">
    <source>
        <dbReference type="ARBA" id="ARBA00022553"/>
    </source>
</evidence>
<dbReference type="Proteomes" id="UP001500034">
    <property type="component" value="Unassembled WGS sequence"/>
</dbReference>
<comment type="similarity">
    <text evidence="2">Belongs to the phosphohexose mutase family.</text>
</comment>
<dbReference type="EMBL" id="BAABCQ010000165">
    <property type="protein sequence ID" value="GAA4004670.1"/>
    <property type="molecule type" value="Genomic_DNA"/>
</dbReference>
<comment type="caution">
    <text evidence="12">The sequence shown here is derived from an EMBL/GenBank/DDBJ whole genome shotgun (WGS) entry which is preliminary data.</text>
</comment>
<evidence type="ECO:0000256" key="6">
    <source>
        <dbReference type="ARBA" id="ARBA00023235"/>
    </source>
</evidence>
<dbReference type="CDD" id="cd05799">
    <property type="entry name" value="PGM2"/>
    <property type="match status" value="1"/>
</dbReference>
<evidence type="ECO:0000259" key="8">
    <source>
        <dbReference type="Pfam" id="PF00408"/>
    </source>
</evidence>
<feature type="domain" description="Alpha-D-phosphohexomutase C-terminal" evidence="8">
    <location>
        <begin position="562"/>
        <end position="635"/>
    </location>
</feature>
<evidence type="ECO:0000256" key="7">
    <source>
        <dbReference type="SAM" id="MobiDB-lite"/>
    </source>
</evidence>
<dbReference type="Gene3D" id="3.30.310.50">
    <property type="entry name" value="Alpha-D-phosphohexomutase, C-terminal domain"/>
    <property type="match status" value="1"/>
</dbReference>
<accession>A0ABP7RZW8</accession>
<keyword evidence="13" id="KW-1185">Reference proteome</keyword>
<evidence type="ECO:0000313" key="12">
    <source>
        <dbReference type="EMBL" id="GAA4004670.1"/>
    </source>
</evidence>
<evidence type="ECO:0000259" key="10">
    <source>
        <dbReference type="Pfam" id="PF02879"/>
    </source>
</evidence>
<sequence>MGRETRSGVRRAAGPSLETPAQTVQAPETHAPPGAAQLSPVTRPVKGAYDGRNVPPGRRRAPATPGPPDPRTPAHRAPRTPRTTDDPQTTHRRPTHERLTDVHDDLLARARAWLAEDPDADTRAELAALIDAEDHAELTARFSGTLQFGTAGLRGELGAGPMRMNRAVVVRAAAGLAAYLKKQGAAQGDGDAGLVVIGYDARHKSEDFARDTAAVMTGAGLRAAVLPRPLPTPVLAFAIRHLGAVAGVEVTASHNPPRDNGYKVYLGDGSQIVPPADAEIAAEIDAVRSLNDVPRPETGWRTLDDSVLDAYLARTDAVLSEGSPRTARTVYTAMHGVGKETLLAAFARAGFPEPVLVAEQADPDPDFPTVAFPNPEEPGAMDLAFAKALETSPDLIIANDPDADRLAVAVQDGTDWRMLRGDEVGALLAAHLVSRGARGTFAESIVSSSLLGRIAEKAGLPFEETLTGFKWIARVEGLRYGYEEALGYCVDPEGVRDKDGITAALLMTELASTLKASASASESASASASDSGSATGGRTLLDLLDDIAVEHGLHATDQLSVRVEDLSLIAAAMRRLREQPPTDLAGLPVTKAEDLTRGTAALPPTDGLRYTLDGARVIVRPSGTEPKLKCYLEVVVPVATHADLPGARARATDLLTALKRDLSAAAGI</sequence>
<evidence type="ECO:0000256" key="1">
    <source>
        <dbReference type="ARBA" id="ARBA00001946"/>
    </source>
</evidence>
<dbReference type="Pfam" id="PF02879">
    <property type="entry name" value="PGM_PMM_II"/>
    <property type="match status" value="1"/>
</dbReference>
<protein>
    <submittedName>
        <fullName evidence="12">Phospho-sugar mutase</fullName>
    </submittedName>
</protein>
<keyword evidence="6" id="KW-0413">Isomerase</keyword>
<feature type="domain" description="Alpha-D-phosphohexomutase alpha/beta/alpha" evidence="11">
    <location>
        <begin position="421"/>
        <end position="519"/>
    </location>
</feature>
<dbReference type="InterPro" id="IPR005844">
    <property type="entry name" value="A-D-PHexomutase_a/b/a-I"/>
</dbReference>
<dbReference type="Pfam" id="PF00408">
    <property type="entry name" value="PGM_PMM_IV"/>
    <property type="match status" value="1"/>
</dbReference>
<comment type="cofactor">
    <cofactor evidence="1">
        <name>Mg(2+)</name>
        <dbReference type="ChEBI" id="CHEBI:18420"/>
    </cofactor>
</comment>
<dbReference type="InterPro" id="IPR036900">
    <property type="entry name" value="A-D-PHexomutase_C_sf"/>
</dbReference>
<evidence type="ECO:0000259" key="11">
    <source>
        <dbReference type="Pfam" id="PF02880"/>
    </source>
</evidence>
<dbReference type="InterPro" id="IPR016055">
    <property type="entry name" value="A-D-PHexomutase_a/b/a-I/II/III"/>
</dbReference>
<dbReference type="Pfam" id="PF02880">
    <property type="entry name" value="PGM_PMM_III"/>
    <property type="match status" value="1"/>
</dbReference>
<dbReference type="Pfam" id="PF02878">
    <property type="entry name" value="PGM_PMM_I"/>
    <property type="match status" value="1"/>
</dbReference>
<feature type="domain" description="Alpha-D-phosphohexomutase alpha/beta/alpha" evidence="10">
    <location>
        <begin position="321"/>
        <end position="413"/>
    </location>
</feature>
<dbReference type="SUPFAM" id="SSF55957">
    <property type="entry name" value="Phosphoglucomutase, C-terminal domain"/>
    <property type="match status" value="1"/>
</dbReference>